<dbReference type="EMBL" id="JBHEZY010000004">
    <property type="protein sequence ID" value="MFC1431747.1"/>
    <property type="molecule type" value="Genomic_DNA"/>
</dbReference>
<dbReference type="Gene3D" id="3.10.450.50">
    <property type="match status" value="1"/>
</dbReference>
<gene>
    <name evidence="2" type="ORF">ACEZDB_13935</name>
</gene>
<accession>A0ABV6X0M8</accession>
<comment type="caution">
    <text evidence="2">The sequence shown here is derived from an EMBL/GenBank/DDBJ whole genome shotgun (WGS) entry which is preliminary data.</text>
</comment>
<evidence type="ECO:0000259" key="1">
    <source>
        <dbReference type="Pfam" id="PF12680"/>
    </source>
</evidence>
<dbReference type="SUPFAM" id="SSF54427">
    <property type="entry name" value="NTF2-like"/>
    <property type="match status" value="1"/>
</dbReference>
<dbReference type="InterPro" id="IPR032710">
    <property type="entry name" value="NTF2-like_dom_sf"/>
</dbReference>
<evidence type="ECO:0000313" key="2">
    <source>
        <dbReference type="EMBL" id="MFC1431747.1"/>
    </source>
</evidence>
<proteinExistence type="predicted"/>
<reference evidence="2 3" key="1">
    <citation type="submission" date="2024-09" db="EMBL/GenBank/DDBJ databases">
        <authorList>
            <person name="Lee S.D."/>
        </authorList>
    </citation>
    <scope>NUCLEOTIDE SEQUENCE [LARGE SCALE GENOMIC DNA]</scope>
    <source>
        <strain evidence="2 3">N1-3</strain>
    </source>
</reference>
<feature type="domain" description="SnoaL-like" evidence="1">
    <location>
        <begin position="23"/>
        <end position="124"/>
    </location>
</feature>
<evidence type="ECO:0000313" key="3">
    <source>
        <dbReference type="Proteomes" id="UP001592530"/>
    </source>
</evidence>
<dbReference type="InterPro" id="IPR037401">
    <property type="entry name" value="SnoaL-like"/>
</dbReference>
<dbReference type="RefSeq" id="WP_380552724.1">
    <property type="nucleotide sequence ID" value="NZ_JBHEZY010000004.1"/>
</dbReference>
<dbReference type="Pfam" id="PF12680">
    <property type="entry name" value="SnoaL_2"/>
    <property type="match status" value="1"/>
</dbReference>
<name>A0ABV6X0M8_9ACTN</name>
<organism evidence="2 3">
    <name type="scientific">Streptacidiphilus alkalitolerans</name>
    <dbReference type="NCBI Taxonomy" id="3342712"/>
    <lineage>
        <taxon>Bacteria</taxon>
        <taxon>Bacillati</taxon>
        <taxon>Actinomycetota</taxon>
        <taxon>Actinomycetes</taxon>
        <taxon>Kitasatosporales</taxon>
        <taxon>Streptomycetaceae</taxon>
        <taxon>Streptacidiphilus</taxon>
    </lineage>
</organism>
<dbReference type="Proteomes" id="UP001592530">
    <property type="component" value="Unassembled WGS sequence"/>
</dbReference>
<sequence>MTAPSRSATPSGAPSRDPDEAMVHAMCAAADAGDAERFASYFAETAVYRFANQEPITGRSAIARATASTVHLVWPVHHQVDQVAKVGAQLFCRFTIQVEKPDGSTPSMPCVTVIERRNGLIVDYRVHMDITPGLR</sequence>
<protein>
    <submittedName>
        <fullName evidence="2">Nuclear transport factor 2 family protein</fullName>
    </submittedName>
</protein>